<reference evidence="6 7" key="1">
    <citation type="submission" date="2017-09" db="EMBL/GenBank/DDBJ databases">
        <title>Depth-based differentiation of microbial function through sediment-hosted aquifers and enrichment of novel symbionts in the deep terrestrial subsurface.</title>
        <authorList>
            <person name="Probst A.J."/>
            <person name="Ladd B."/>
            <person name="Jarett J.K."/>
            <person name="Geller-Mcgrath D.E."/>
            <person name="Sieber C.M."/>
            <person name="Emerson J.B."/>
            <person name="Anantharaman K."/>
            <person name="Thomas B.C."/>
            <person name="Malmstrom R."/>
            <person name="Stieglmeier M."/>
            <person name="Klingl A."/>
            <person name="Woyke T."/>
            <person name="Ryan C.M."/>
            <person name="Banfield J.F."/>
        </authorList>
    </citation>
    <scope>NUCLEOTIDE SEQUENCE [LARGE SCALE GENOMIC DNA]</scope>
    <source>
        <strain evidence="6">CG11_big_fil_rev_8_21_14_0_20_46_11</strain>
    </source>
</reference>
<dbReference type="GO" id="GO:0004427">
    <property type="term" value="F:inorganic diphosphate phosphatase activity"/>
    <property type="evidence" value="ECO:0007669"/>
    <property type="project" value="UniProtKB-EC"/>
</dbReference>
<evidence type="ECO:0000256" key="4">
    <source>
        <dbReference type="ARBA" id="ARBA00022801"/>
    </source>
</evidence>
<dbReference type="Pfam" id="PF00719">
    <property type="entry name" value="Pyrophosphatase"/>
    <property type="match status" value="1"/>
</dbReference>
<accession>A0A2H0KCD1</accession>
<comment type="cofactor">
    <cofactor evidence="1">
        <name>Mg(2+)</name>
        <dbReference type="ChEBI" id="CHEBI:18420"/>
    </cofactor>
</comment>
<dbReference type="Proteomes" id="UP000229342">
    <property type="component" value="Unassembled WGS sequence"/>
</dbReference>
<dbReference type="GO" id="GO:0005737">
    <property type="term" value="C:cytoplasm"/>
    <property type="evidence" value="ECO:0007669"/>
    <property type="project" value="InterPro"/>
</dbReference>
<evidence type="ECO:0000256" key="3">
    <source>
        <dbReference type="ARBA" id="ARBA00022723"/>
    </source>
</evidence>
<evidence type="ECO:0000256" key="5">
    <source>
        <dbReference type="ARBA" id="ARBA00022842"/>
    </source>
</evidence>
<dbReference type="EMBL" id="PCVG01000018">
    <property type="protein sequence ID" value="PIQ68920.1"/>
    <property type="molecule type" value="Genomic_DNA"/>
</dbReference>
<evidence type="ECO:0000256" key="1">
    <source>
        <dbReference type="ARBA" id="ARBA00001946"/>
    </source>
</evidence>
<dbReference type="InterPro" id="IPR008162">
    <property type="entry name" value="Pyrophosphatase"/>
</dbReference>
<dbReference type="GO" id="GO:0006796">
    <property type="term" value="P:phosphate-containing compound metabolic process"/>
    <property type="evidence" value="ECO:0007669"/>
    <property type="project" value="InterPro"/>
</dbReference>
<protein>
    <recommendedName>
        <fullName evidence="2">inorganic diphosphatase</fullName>
        <ecNumber evidence="2">3.6.1.1</ecNumber>
    </recommendedName>
</protein>
<dbReference type="SUPFAM" id="SSF50324">
    <property type="entry name" value="Inorganic pyrophosphatase"/>
    <property type="match status" value="1"/>
</dbReference>
<evidence type="ECO:0000313" key="6">
    <source>
        <dbReference type="EMBL" id="PIQ68920.1"/>
    </source>
</evidence>
<dbReference type="GO" id="GO:0000287">
    <property type="term" value="F:magnesium ion binding"/>
    <property type="evidence" value="ECO:0007669"/>
    <property type="project" value="InterPro"/>
</dbReference>
<keyword evidence="3" id="KW-0479">Metal-binding</keyword>
<dbReference type="Gene3D" id="3.90.80.10">
    <property type="entry name" value="Inorganic pyrophosphatase"/>
    <property type="match status" value="1"/>
</dbReference>
<gene>
    <name evidence="6" type="ORF">COV91_01470</name>
</gene>
<comment type="caution">
    <text evidence="6">The sequence shown here is derived from an EMBL/GenBank/DDBJ whole genome shotgun (WGS) entry which is preliminary data.</text>
</comment>
<keyword evidence="4" id="KW-0378">Hydrolase</keyword>
<evidence type="ECO:0000313" key="7">
    <source>
        <dbReference type="Proteomes" id="UP000229342"/>
    </source>
</evidence>
<proteinExistence type="predicted"/>
<dbReference type="AlphaFoldDB" id="A0A2H0KCD1"/>
<keyword evidence="5" id="KW-0460">Magnesium</keyword>
<sequence>MVYKRTMTVSREYPYPYGFILDTTGDDGANLDCFIITDTKLQSGQVYDCEPIGMMEQSETAWDPAKGGVEEKDHNILMALRGESVEVDQAVKERLTDFVIHVFDHKENHVSKVGQFLGKNEALTEIRKTSD</sequence>
<organism evidence="6 7">
    <name type="scientific">Candidatus Taylorbacteria bacterium CG11_big_fil_rev_8_21_14_0_20_46_11</name>
    <dbReference type="NCBI Taxonomy" id="1975025"/>
    <lineage>
        <taxon>Bacteria</taxon>
        <taxon>Candidatus Tayloriibacteriota</taxon>
    </lineage>
</organism>
<dbReference type="InterPro" id="IPR036649">
    <property type="entry name" value="Pyrophosphatase_sf"/>
</dbReference>
<evidence type="ECO:0000256" key="2">
    <source>
        <dbReference type="ARBA" id="ARBA00012146"/>
    </source>
</evidence>
<dbReference type="EC" id="3.6.1.1" evidence="2"/>
<name>A0A2H0KCD1_9BACT</name>